<evidence type="ECO:0000313" key="2">
    <source>
        <dbReference type="EMBL" id="CAG7556492.1"/>
    </source>
</evidence>
<feature type="region of interest" description="Disordered" evidence="1">
    <location>
        <begin position="214"/>
        <end position="235"/>
    </location>
</feature>
<dbReference type="AlphaFoldDB" id="A0A8J2N9U5"/>
<protein>
    <submittedName>
        <fullName evidence="2">Uncharacterized protein</fullName>
    </submittedName>
</protein>
<accession>A0A8J2N9U5</accession>
<sequence length="356" mass="39431">MGRRVKENKETKIRAVRNGTTIRFAVQANPDQAPLNVELLIVTHPETGGPAIQLRTLASRFADENQELQQDEEDEEQDQDQDSYETHPVPRHHSSTFVRRDLAGIPLVALPTGMRPPGGHSHLEPDEDDDDVPWSDYKPWVSTSNGSYVGESPFLDDFFTVLGSALRSLRDVSNHGPDTFLFSSGSSTQVRWSTSADEFAPPHDSLPTFSVDDTDSHNPGSTVTGIGDQPTPTARPANVWDIYNVDPGLTKDLKRLQEDDINRGCLDGRAETVTLARDASIPESVEEEMPVVTKILSVAPQEHIYNILGRVREREQQWIQDDSSKPQSTTIRCVPTPPINGFTSINCTRHVTSSST</sequence>
<evidence type="ECO:0000256" key="1">
    <source>
        <dbReference type="SAM" id="MobiDB-lite"/>
    </source>
</evidence>
<gene>
    <name evidence="2" type="ORF">FEQUK3_LOCUS2198</name>
</gene>
<dbReference type="EMBL" id="CAJSTJ010000099">
    <property type="protein sequence ID" value="CAG7556492.1"/>
    <property type="molecule type" value="Genomic_DNA"/>
</dbReference>
<name>A0A8J2N9U5_FUSEQ</name>
<dbReference type="Proteomes" id="UP000693738">
    <property type="component" value="Unassembled WGS sequence"/>
</dbReference>
<feature type="region of interest" description="Disordered" evidence="1">
    <location>
        <begin position="66"/>
        <end position="96"/>
    </location>
</feature>
<feature type="region of interest" description="Disordered" evidence="1">
    <location>
        <begin position="109"/>
        <end position="135"/>
    </location>
</feature>
<reference evidence="2" key="1">
    <citation type="submission" date="2021-05" db="EMBL/GenBank/DDBJ databases">
        <authorList>
            <person name="Khan N."/>
        </authorList>
    </citation>
    <scope>NUCLEOTIDE SEQUENCE</scope>
</reference>
<proteinExistence type="predicted"/>
<feature type="compositionally biased region" description="Acidic residues" evidence="1">
    <location>
        <begin position="66"/>
        <end position="83"/>
    </location>
</feature>
<comment type="caution">
    <text evidence="2">The sequence shown here is derived from an EMBL/GenBank/DDBJ whole genome shotgun (WGS) entry which is preliminary data.</text>
</comment>
<evidence type="ECO:0000313" key="3">
    <source>
        <dbReference type="Proteomes" id="UP000693738"/>
    </source>
</evidence>
<organism evidence="2 3">
    <name type="scientific">Fusarium equiseti</name>
    <name type="common">Fusarium scirpi</name>
    <dbReference type="NCBI Taxonomy" id="61235"/>
    <lineage>
        <taxon>Eukaryota</taxon>
        <taxon>Fungi</taxon>
        <taxon>Dikarya</taxon>
        <taxon>Ascomycota</taxon>
        <taxon>Pezizomycotina</taxon>
        <taxon>Sordariomycetes</taxon>
        <taxon>Hypocreomycetidae</taxon>
        <taxon>Hypocreales</taxon>
        <taxon>Nectriaceae</taxon>
        <taxon>Fusarium</taxon>
        <taxon>Fusarium incarnatum-equiseti species complex</taxon>
    </lineage>
</organism>